<comment type="catalytic activity">
    <reaction evidence="7 8">
        <text>5-phospho-alpha-D-ribose 1-diphosphate + nicotinate + ATP + H2O = nicotinate beta-D-ribonucleotide + ADP + phosphate + diphosphate</text>
        <dbReference type="Rhea" id="RHEA:36163"/>
        <dbReference type="ChEBI" id="CHEBI:15377"/>
        <dbReference type="ChEBI" id="CHEBI:30616"/>
        <dbReference type="ChEBI" id="CHEBI:32544"/>
        <dbReference type="ChEBI" id="CHEBI:33019"/>
        <dbReference type="ChEBI" id="CHEBI:43474"/>
        <dbReference type="ChEBI" id="CHEBI:57502"/>
        <dbReference type="ChEBI" id="CHEBI:58017"/>
        <dbReference type="ChEBI" id="CHEBI:456216"/>
        <dbReference type="EC" id="6.3.4.21"/>
    </reaction>
</comment>
<accession>A0A099LUH7</accession>
<organism evidence="11 12">
    <name type="scientific">Vibrio navarrensis</name>
    <dbReference type="NCBI Taxonomy" id="29495"/>
    <lineage>
        <taxon>Bacteria</taxon>
        <taxon>Pseudomonadati</taxon>
        <taxon>Pseudomonadota</taxon>
        <taxon>Gammaproteobacteria</taxon>
        <taxon>Vibrionales</taxon>
        <taxon>Vibrionaceae</taxon>
        <taxon>Vibrio</taxon>
    </lineage>
</organism>
<dbReference type="NCBIfam" id="TIGR01514">
    <property type="entry name" value="NAPRTase"/>
    <property type="match status" value="1"/>
</dbReference>
<feature type="domain" description="Nicotinate phosphoribosyltransferase N-terminal" evidence="10">
    <location>
        <begin position="15"/>
        <end position="139"/>
    </location>
</feature>
<dbReference type="GO" id="GO:0034355">
    <property type="term" value="P:NAD+ biosynthetic process via the salvage pathway"/>
    <property type="evidence" value="ECO:0007669"/>
    <property type="project" value="TreeGrafter"/>
</dbReference>
<dbReference type="STRING" id="29495.EA26_07280"/>
<dbReference type="GO" id="GO:0004516">
    <property type="term" value="F:nicotinate phosphoribosyltransferase activity"/>
    <property type="evidence" value="ECO:0007669"/>
    <property type="project" value="UniProtKB-UniRule"/>
</dbReference>
<dbReference type="SUPFAM" id="SSF51690">
    <property type="entry name" value="Nicotinate/Quinolinate PRTase C-terminal domain-like"/>
    <property type="match status" value="1"/>
</dbReference>
<dbReference type="SUPFAM" id="SSF54675">
    <property type="entry name" value="Nicotinate/Quinolinate PRTase N-terminal domain-like"/>
    <property type="match status" value="1"/>
</dbReference>
<dbReference type="RefSeq" id="WP_039426136.1">
    <property type="nucleotide sequence ID" value="NZ_CP061845.1"/>
</dbReference>
<proteinExistence type="inferred from homology"/>
<protein>
    <recommendedName>
        <fullName evidence="3 7">Nicotinate phosphoribosyltransferase</fullName>
        <shortName evidence="7">NAPRTase</shortName>
        <ecNumber evidence="3 7">6.3.4.21</ecNumber>
    </recommendedName>
</protein>
<evidence type="ECO:0000256" key="5">
    <source>
        <dbReference type="ARBA" id="ARBA00022598"/>
    </source>
</evidence>
<dbReference type="GO" id="GO:0016757">
    <property type="term" value="F:glycosyltransferase activity"/>
    <property type="evidence" value="ECO:0007669"/>
    <property type="project" value="UniProtKB-KW"/>
</dbReference>
<dbReference type="AlphaFoldDB" id="A0A099LUH7"/>
<dbReference type="Proteomes" id="UP000029994">
    <property type="component" value="Unassembled WGS sequence"/>
</dbReference>
<dbReference type="Gene3D" id="3.20.140.10">
    <property type="entry name" value="nicotinate phosphoribosyltransferase"/>
    <property type="match status" value="1"/>
</dbReference>
<name>A0A099LUH7_9VIBR</name>
<evidence type="ECO:0000256" key="8">
    <source>
        <dbReference type="RuleBase" id="RU003838"/>
    </source>
</evidence>
<keyword evidence="12" id="KW-1185">Reference proteome</keyword>
<dbReference type="InterPro" id="IPR007229">
    <property type="entry name" value="Nic_PRibTrfase-Fam"/>
</dbReference>
<comment type="function">
    <text evidence="7 8">Catalyzes the synthesis of beta-nicotinate D-ribonucleotide from nicotinate and 5-phospho-D-ribose 1-phosphate at the expense of ATP.</text>
</comment>
<dbReference type="InterPro" id="IPR040727">
    <property type="entry name" value="NAPRTase_N"/>
</dbReference>
<dbReference type="GeneID" id="43682998"/>
<evidence type="ECO:0000259" key="9">
    <source>
        <dbReference type="Pfam" id="PF04095"/>
    </source>
</evidence>
<dbReference type="InterPro" id="IPR041525">
    <property type="entry name" value="N/Namide_PRibTrfase"/>
</dbReference>
<gene>
    <name evidence="7" type="primary">pncB</name>
    <name evidence="11" type="ORF">EA26_07280</name>
</gene>
<evidence type="ECO:0000313" key="12">
    <source>
        <dbReference type="Proteomes" id="UP000029994"/>
    </source>
</evidence>
<comment type="pathway">
    <text evidence="1 7 8">Cofactor biosynthesis; NAD(+) biosynthesis; nicotinate D-ribonucleotide from nicotinate: step 1/1.</text>
</comment>
<dbReference type="HAMAP" id="MF_00570">
    <property type="entry name" value="NAPRTase"/>
    <property type="match status" value="1"/>
</dbReference>
<dbReference type="PIRSF" id="PIRSF000484">
    <property type="entry name" value="NAPRT"/>
    <property type="match status" value="1"/>
</dbReference>
<comment type="caution">
    <text evidence="11">The sequence shown here is derived from an EMBL/GenBank/DDBJ whole genome shotgun (WGS) entry which is preliminary data.</text>
</comment>
<keyword evidence="6 7" id="KW-0662">Pyridine nucleotide biosynthesis</keyword>
<dbReference type="Pfam" id="PF17767">
    <property type="entry name" value="NAPRTase_N"/>
    <property type="match status" value="1"/>
</dbReference>
<evidence type="ECO:0000256" key="1">
    <source>
        <dbReference type="ARBA" id="ARBA00004952"/>
    </source>
</evidence>
<dbReference type="NCBIfam" id="NF003704">
    <property type="entry name" value="PRK05321.1"/>
    <property type="match status" value="1"/>
</dbReference>
<dbReference type="EMBL" id="JMCG01000001">
    <property type="protein sequence ID" value="KGK11116.1"/>
    <property type="molecule type" value="Genomic_DNA"/>
</dbReference>
<comment type="PTM">
    <text evidence="7 8">Transiently phosphorylated on a His residue during the reaction cycle. Phosphorylation strongly increases the affinity for substrates and increases the rate of nicotinate D-ribonucleotide production. Dephosphorylation regenerates the low-affinity form of the enzyme, leading to product release.</text>
</comment>
<comment type="similarity">
    <text evidence="2 7 8">Belongs to the NAPRTase family.</text>
</comment>
<keyword evidence="11" id="KW-0808">Transferase</keyword>
<feature type="modified residue" description="Phosphohistidine; by autocatalysis" evidence="7">
    <location>
        <position position="231"/>
    </location>
</feature>
<sequence length="437" mass="50436">MNTALFQSPIIQSALDLDVYKINMMQAAYRFYPDTQVRYELTVRSDDDLSDLIEEVRQEIEKLALLTFTAEQIAYLKNQAPYLTSEFLEYLRHFRFVPQQQVLLETVPSKSGQSQLRVAIQGIWHETILYETLVMSIISEVRNRRHWQTIPYSQFEQVLTNKISQLKNELQQRRISNFRFSEMGTRRRFSAKVQRDMLDYLRTHVPELLTGTSNYHLAQEFALTPIGTVAHEWFMAHQALVNVQDSQRVALDRWLEAFSGHLGIALTDTIGIDAFLQDFNPQRAHAYVGVRHDSGCPFTWGDKIISHYQSLGIDPLSKTLIFTDGLDFSRALDICEYFAGRAQISFGIGTFLANDMGDWQNAQGERYQPLSMVVKMAECNRSPVAKISDEPEKAMCEDIFFLLNLKQRFGFPLEMDEVIATLTSLQKEQNPRFRSVA</sequence>
<evidence type="ECO:0000256" key="4">
    <source>
        <dbReference type="ARBA" id="ARBA00022553"/>
    </source>
</evidence>
<dbReference type="PANTHER" id="PTHR11098:SF1">
    <property type="entry name" value="NICOTINATE PHOSPHORIBOSYLTRANSFERASE"/>
    <property type="match status" value="1"/>
</dbReference>
<dbReference type="UniPathway" id="UPA00253">
    <property type="reaction ID" value="UER00457"/>
</dbReference>
<evidence type="ECO:0000313" key="11">
    <source>
        <dbReference type="EMBL" id="KGK11116.1"/>
    </source>
</evidence>
<keyword evidence="11" id="KW-0328">Glycosyltransferase</keyword>
<keyword evidence="4 7" id="KW-0597">Phosphoprotein</keyword>
<dbReference type="GO" id="GO:0005829">
    <property type="term" value="C:cytosol"/>
    <property type="evidence" value="ECO:0007669"/>
    <property type="project" value="TreeGrafter"/>
</dbReference>
<evidence type="ECO:0000256" key="3">
    <source>
        <dbReference type="ARBA" id="ARBA00013236"/>
    </source>
</evidence>
<evidence type="ECO:0000259" key="10">
    <source>
        <dbReference type="Pfam" id="PF17767"/>
    </source>
</evidence>
<evidence type="ECO:0000256" key="6">
    <source>
        <dbReference type="ARBA" id="ARBA00022642"/>
    </source>
</evidence>
<reference evidence="11 12" key="1">
    <citation type="submission" date="2014-04" db="EMBL/GenBank/DDBJ databases">
        <title>Genome sequencing of Vibrio navarrensis strains.</title>
        <authorList>
            <person name="Gladney L.M."/>
            <person name="Katz L.S."/>
            <person name="Marino-Ramirez L."/>
            <person name="Jordan I.K."/>
        </authorList>
    </citation>
    <scope>NUCLEOTIDE SEQUENCE [LARGE SCALE GENOMIC DNA]</scope>
    <source>
        <strain evidence="11 12">ATCC 51183</strain>
    </source>
</reference>
<dbReference type="PANTHER" id="PTHR11098">
    <property type="entry name" value="NICOTINATE PHOSPHORIBOSYLTRANSFERASE"/>
    <property type="match status" value="1"/>
</dbReference>
<dbReference type="eggNOG" id="COG1488">
    <property type="taxonomic scope" value="Bacteria"/>
</dbReference>
<feature type="domain" description="Nicotinate/nicotinamide phosphoribosyltransferase" evidence="9">
    <location>
        <begin position="178"/>
        <end position="412"/>
    </location>
</feature>
<evidence type="ECO:0000256" key="2">
    <source>
        <dbReference type="ARBA" id="ARBA00010897"/>
    </source>
</evidence>
<evidence type="ECO:0000256" key="7">
    <source>
        <dbReference type="HAMAP-Rule" id="MF_00570"/>
    </source>
</evidence>
<dbReference type="EC" id="6.3.4.21" evidence="3 7"/>
<dbReference type="Pfam" id="PF04095">
    <property type="entry name" value="NAPRTase"/>
    <property type="match status" value="1"/>
</dbReference>
<dbReference type="InterPro" id="IPR036068">
    <property type="entry name" value="Nicotinate_pribotase-like_C"/>
</dbReference>
<dbReference type="CDD" id="cd01401">
    <property type="entry name" value="PncB_like"/>
    <property type="match status" value="1"/>
</dbReference>
<dbReference type="InterPro" id="IPR006406">
    <property type="entry name" value="Nic_PRibTrfase"/>
</dbReference>
<keyword evidence="5 7" id="KW-0436">Ligase</keyword>